<organism evidence="1 2">
    <name type="scientific">Fusobacterium necrophorum subsp. funduliforme Fnf 1007</name>
    <dbReference type="NCBI Taxonomy" id="1161424"/>
    <lineage>
        <taxon>Bacteria</taxon>
        <taxon>Fusobacteriati</taxon>
        <taxon>Fusobacteriota</taxon>
        <taxon>Fusobacteriia</taxon>
        <taxon>Fusobacteriales</taxon>
        <taxon>Fusobacteriaceae</taxon>
        <taxon>Fusobacterium</taxon>
    </lineage>
</organism>
<proteinExistence type="predicted"/>
<comment type="caution">
    <text evidence="1">The sequence shown here is derived from an EMBL/GenBank/DDBJ whole genome shotgun (WGS) entry which is preliminary data.</text>
</comment>
<feature type="non-terminal residue" evidence="1">
    <location>
        <position position="1"/>
    </location>
</feature>
<accession>A0AAN4AT48</accession>
<sequence>EEVVFMKVVRNEKATEQEKQIILKTLLEIAKAELNVA</sequence>
<gene>
    <name evidence="1" type="ORF">HMPREF1127_2125</name>
</gene>
<evidence type="ECO:0000313" key="2">
    <source>
        <dbReference type="Proteomes" id="UP000003120"/>
    </source>
</evidence>
<dbReference type="Proteomes" id="UP000003120">
    <property type="component" value="Unassembled WGS sequence"/>
</dbReference>
<dbReference type="AlphaFoldDB" id="A0AAN4AT48"/>
<evidence type="ECO:0000313" key="1">
    <source>
        <dbReference type="EMBL" id="EJU17763.1"/>
    </source>
</evidence>
<reference evidence="1 2" key="1">
    <citation type="submission" date="2012-07" db="EMBL/GenBank/DDBJ databases">
        <authorList>
            <person name="Durkin A.S."/>
            <person name="McCorrison J."/>
            <person name="Torralba M."/>
            <person name="Gillis M."/>
            <person name="Methe B."/>
            <person name="Sutton G."/>
            <person name="Nelson K.E."/>
        </authorList>
    </citation>
    <scope>NUCLEOTIDE SEQUENCE [LARGE SCALE GENOMIC DNA]</scope>
    <source>
        <strain evidence="1 2">Fnf 1007</strain>
    </source>
</reference>
<name>A0AAN4AT48_9FUSO</name>
<protein>
    <submittedName>
        <fullName evidence="1">Uncharacterized protein</fullName>
    </submittedName>
</protein>
<dbReference type="EMBL" id="ALKK01000040">
    <property type="protein sequence ID" value="EJU17763.1"/>
    <property type="molecule type" value="Genomic_DNA"/>
</dbReference>